<keyword evidence="3" id="KW-1185">Reference proteome</keyword>
<evidence type="ECO:0000256" key="1">
    <source>
        <dbReference type="SAM" id="MobiDB-lite"/>
    </source>
</evidence>
<feature type="region of interest" description="Disordered" evidence="1">
    <location>
        <begin position="35"/>
        <end position="61"/>
    </location>
</feature>
<comment type="caution">
    <text evidence="2">The sequence shown here is derived from an EMBL/GenBank/DDBJ whole genome shotgun (WGS) entry which is preliminary data.</text>
</comment>
<dbReference type="Proteomes" id="UP000269945">
    <property type="component" value="Unassembled WGS sequence"/>
</dbReference>
<sequence length="74" mass="7921">MVFVLGRDHSKFFVTLKSGSDSSTSDRLLEAKTALRPEQPASGLPPPLPSTEGTCCPRSLKTGSFKNAGTLKRN</sequence>
<name>A0A9X9PWS9_GULGU</name>
<gene>
    <name evidence="2" type="ORF">BN2614_LOCUS6</name>
</gene>
<evidence type="ECO:0000313" key="3">
    <source>
        <dbReference type="Proteomes" id="UP000269945"/>
    </source>
</evidence>
<feature type="non-terminal residue" evidence="2">
    <location>
        <position position="74"/>
    </location>
</feature>
<reference evidence="2 3" key="1">
    <citation type="submission" date="2018-10" db="EMBL/GenBank/DDBJ databases">
        <authorList>
            <person name="Ekblom R."/>
            <person name="Jareborg N."/>
        </authorList>
    </citation>
    <scope>NUCLEOTIDE SEQUENCE [LARGE SCALE GENOMIC DNA]</scope>
    <source>
        <tissue evidence="2">Muscle</tissue>
    </source>
</reference>
<proteinExistence type="predicted"/>
<evidence type="ECO:0000313" key="2">
    <source>
        <dbReference type="EMBL" id="VCW69839.1"/>
    </source>
</evidence>
<organism evidence="2 3">
    <name type="scientific">Gulo gulo</name>
    <name type="common">Wolverine</name>
    <name type="synonym">Gluton</name>
    <dbReference type="NCBI Taxonomy" id="48420"/>
    <lineage>
        <taxon>Eukaryota</taxon>
        <taxon>Metazoa</taxon>
        <taxon>Chordata</taxon>
        <taxon>Craniata</taxon>
        <taxon>Vertebrata</taxon>
        <taxon>Euteleostomi</taxon>
        <taxon>Mammalia</taxon>
        <taxon>Eutheria</taxon>
        <taxon>Laurasiatheria</taxon>
        <taxon>Carnivora</taxon>
        <taxon>Caniformia</taxon>
        <taxon>Musteloidea</taxon>
        <taxon>Mustelidae</taxon>
        <taxon>Guloninae</taxon>
        <taxon>Gulo</taxon>
    </lineage>
</organism>
<dbReference type="AlphaFoldDB" id="A0A9X9PWS9"/>
<accession>A0A9X9PWS9</accession>
<dbReference type="EMBL" id="CYRY02005402">
    <property type="protein sequence ID" value="VCW69839.1"/>
    <property type="molecule type" value="Genomic_DNA"/>
</dbReference>
<protein>
    <submittedName>
        <fullName evidence="2">Uncharacterized protein</fullName>
    </submittedName>
</protein>